<name>A0A1H0YD68_9ACTN</name>
<dbReference type="AlphaFoldDB" id="A0A1H0YD68"/>
<evidence type="ECO:0000313" key="3">
    <source>
        <dbReference type="Proteomes" id="UP000199301"/>
    </source>
</evidence>
<dbReference type="Proteomes" id="UP000199301">
    <property type="component" value="Unassembled WGS sequence"/>
</dbReference>
<evidence type="ECO:0000256" key="1">
    <source>
        <dbReference type="SAM" id="MobiDB-lite"/>
    </source>
</evidence>
<gene>
    <name evidence="2" type="ORF">SAMN04489718_0373</name>
</gene>
<feature type="region of interest" description="Disordered" evidence="1">
    <location>
        <begin position="19"/>
        <end position="86"/>
    </location>
</feature>
<feature type="compositionally biased region" description="Low complexity" evidence="1">
    <location>
        <begin position="19"/>
        <end position="30"/>
    </location>
</feature>
<accession>A0A1H0YD68</accession>
<evidence type="ECO:0000313" key="2">
    <source>
        <dbReference type="EMBL" id="SDQ12911.1"/>
    </source>
</evidence>
<reference evidence="3" key="1">
    <citation type="submission" date="2016-10" db="EMBL/GenBank/DDBJ databases">
        <authorList>
            <person name="Varghese N."/>
            <person name="Submissions S."/>
        </authorList>
    </citation>
    <scope>NUCLEOTIDE SEQUENCE [LARGE SCALE GENOMIC DNA]</scope>
    <source>
        <strain evidence="3">DSM 45459</strain>
    </source>
</reference>
<dbReference type="EMBL" id="FNKO01000001">
    <property type="protein sequence ID" value="SDQ12911.1"/>
    <property type="molecule type" value="Genomic_DNA"/>
</dbReference>
<keyword evidence="3" id="KW-1185">Reference proteome</keyword>
<proteinExistence type="predicted"/>
<feature type="compositionally biased region" description="Basic and acidic residues" evidence="1">
    <location>
        <begin position="65"/>
        <end position="86"/>
    </location>
</feature>
<sequence length="246" mass="28253">MRKRRFRVLASGTVEKSAARLARYRSAASAPERERKRAGRRITGGKERVDSGRTTPFEGRPASDTCRKLDEERSGGGGQKRLECSGKRPRDARFLREVLDEERDAIARTERGDFSKVWTLDTDSTFWRRDEKGDQVNARLAREPKSINGYDPRTDRWTTTADDGTILITFVLSDDVLQVKVLRMQDLRAALHVRRTRALWATRRVVLTSTRPRPVFLTCEKRPPAAPGVVSHRERIRRTGRFSPHR</sequence>
<organism evidence="2 3">
    <name type="scientific">Actinopolyspora saharensis</name>
    <dbReference type="NCBI Taxonomy" id="995062"/>
    <lineage>
        <taxon>Bacteria</taxon>
        <taxon>Bacillati</taxon>
        <taxon>Actinomycetota</taxon>
        <taxon>Actinomycetes</taxon>
        <taxon>Actinopolysporales</taxon>
        <taxon>Actinopolysporaceae</taxon>
        <taxon>Actinopolyspora</taxon>
    </lineage>
</organism>
<protein>
    <submittedName>
        <fullName evidence="2">Uncharacterized protein</fullName>
    </submittedName>
</protein>